<dbReference type="InterPro" id="IPR001660">
    <property type="entry name" value="SAM"/>
</dbReference>
<protein>
    <submittedName>
        <fullName evidence="4">Protein aveugle-like isoform X1</fullName>
    </submittedName>
</protein>
<dbReference type="InterPro" id="IPR013761">
    <property type="entry name" value="SAM/pointed_sf"/>
</dbReference>
<dbReference type="SUPFAM" id="SSF47769">
    <property type="entry name" value="SAM/Pointed domain"/>
    <property type="match status" value="1"/>
</dbReference>
<dbReference type="InterPro" id="IPR052268">
    <property type="entry name" value="SAM_domain-containing_protein"/>
</dbReference>
<proteinExistence type="predicted"/>
<dbReference type="Proteomes" id="UP000001554">
    <property type="component" value="Chromosome 1"/>
</dbReference>
<evidence type="ECO:0000259" key="2">
    <source>
        <dbReference type="PROSITE" id="PS50105"/>
    </source>
</evidence>
<name>A0A9J7KDB2_BRAFL</name>
<evidence type="ECO:0000313" key="4">
    <source>
        <dbReference type="RefSeq" id="XP_035666171.1"/>
    </source>
</evidence>
<dbReference type="OMA" id="VNSRKMD"/>
<reference evidence="4" key="2">
    <citation type="submission" date="2025-08" db="UniProtKB">
        <authorList>
            <consortium name="RefSeq"/>
        </authorList>
    </citation>
    <scope>IDENTIFICATION</scope>
    <source>
        <strain evidence="4">S238N-H82</strain>
        <tissue evidence="4">Testes</tissue>
    </source>
</reference>
<dbReference type="Pfam" id="PF07647">
    <property type="entry name" value="SAM_2"/>
    <property type="match status" value="1"/>
</dbReference>
<dbReference type="GeneID" id="118409325"/>
<accession>A0A9J7KDB2</accession>
<dbReference type="InterPro" id="IPR039144">
    <property type="entry name" value="Aveugle-like_SAM_dom"/>
</dbReference>
<feature type="domain" description="SAM" evidence="2">
    <location>
        <begin position="73"/>
        <end position="139"/>
    </location>
</feature>
<dbReference type="OrthoDB" id="434324at2759"/>
<sequence length="158" mass="18135">MGGSRALKTSESQTGGSSGREHNRNSKTGCLRVNSRKMDTDVKVPLSRRQSDQASSSGASRQKHKQTKPAYIWSHEEVMRWFKKHCADYYRKYAEAFTFHEITGQSLMRLTDEKLERMGITDEQHRADLMGHLYRLKLRHEGMELRALEKGPGLCYSG</sequence>
<dbReference type="RefSeq" id="XP_035666171.1">
    <property type="nucleotide sequence ID" value="XM_035810278.1"/>
</dbReference>
<dbReference type="Gene3D" id="1.10.150.50">
    <property type="entry name" value="Transcription Factor, Ets-1"/>
    <property type="match status" value="1"/>
</dbReference>
<feature type="region of interest" description="Disordered" evidence="1">
    <location>
        <begin position="1"/>
        <end position="68"/>
    </location>
</feature>
<organism evidence="3 4">
    <name type="scientific">Branchiostoma floridae</name>
    <name type="common">Florida lancelet</name>
    <name type="synonym">Amphioxus</name>
    <dbReference type="NCBI Taxonomy" id="7739"/>
    <lineage>
        <taxon>Eukaryota</taxon>
        <taxon>Metazoa</taxon>
        <taxon>Chordata</taxon>
        <taxon>Cephalochordata</taxon>
        <taxon>Leptocardii</taxon>
        <taxon>Amphioxiformes</taxon>
        <taxon>Branchiostomatidae</taxon>
        <taxon>Branchiostoma</taxon>
    </lineage>
</organism>
<reference evidence="3" key="1">
    <citation type="journal article" date="2020" name="Nat. Ecol. Evol.">
        <title>Deeply conserved synteny resolves early events in vertebrate evolution.</title>
        <authorList>
            <person name="Simakov O."/>
            <person name="Marletaz F."/>
            <person name="Yue J.X."/>
            <person name="O'Connell B."/>
            <person name="Jenkins J."/>
            <person name="Brandt A."/>
            <person name="Calef R."/>
            <person name="Tung C.H."/>
            <person name="Huang T.K."/>
            <person name="Schmutz J."/>
            <person name="Satoh N."/>
            <person name="Yu J.K."/>
            <person name="Putnam N.H."/>
            <person name="Green R.E."/>
            <person name="Rokhsar D.S."/>
        </authorList>
    </citation>
    <scope>NUCLEOTIDE SEQUENCE [LARGE SCALE GENOMIC DNA]</scope>
    <source>
        <strain evidence="3">S238N-H82</strain>
    </source>
</reference>
<gene>
    <name evidence="4" type="primary">LOC118409325</name>
</gene>
<dbReference type="CDD" id="cd09510">
    <property type="entry name" value="SAM_aveugle-like"/>
    <property type="match status" value="1"/>
</dbReference>
<evidence type="ECO:0000313" key="3">
    <source>
        <dbReference type="Proteomes" id="UP000001554"/>
    </source>
</evidence>
<dbReference type="GO" id="GO:0007169">
    <property type="term" value="P:cell surface receptor protein tyrosine kinase signaling pathway"/>
    <property type="evidence" value="ECO:0000318"/>
    <property type="project" value="GO_Central"/>
</dbReference>
<dbReference type="KEGG" id="bfo:118409325"/>
<evidence type="ECO:0000256" key="1">
    <source>
        <dbReference type="SAM" id="MobiDB-lite"/>
    </source>
</evidence>
<keyword evidence="3" id="KW-1185">Reference proteome</keyword>
<dbReference type="AlphaFoldDB" id="A0A9J7KDB2"/>
<dbReference type="PANTHER" id="PTHR20843:SF0">
    <property type="entry name" value="PROTEIN AVEUGLE"/>
    <property type="match status" value="1"/>
</dbReference>
<dbReference type="SMART" id="SM00454">
    <property type="entry name" value="SAM"/>
    <property type="match status" value="1"/>
</dbReference>
<dbReference type="GO" id="GO:0009898">
    <property type="term" value="C:cytoplasmic side of plasma membrane"/>
    <property type="evidence" value="ECO:0000318"/>
    <property type="project" value="GO_Central"/>
</dbReference>
<dbReference type="PANTHER" id="PTHR20843">
    <property type="entry name" value="STERILE ALPHA MOTIF DOMAIN CONTAINING PROTEIN 10"/>
    <property type="match status" value="1"/>
</dbReference>
<dbReference type="PROSITE" id="PS50105">
    <property type="entry name" value="SAM_DOMAIN"/>
    <property type="match status" value="1"/>
</dbReference>